<accession>A0ABS4HH61</accession>
<organism evidence="1 2">
    <name type="scientific">Virgibacillus litoralis</name>
    <dbReference type="NCBI Taxonomy" id="578221"/>
    <lineage>
        <taxon>Bacteria</taxon>
        <taxon>Bacillati</taxon>
        <taxon>Bacillota</taxon>
        <taxon>Bacilli</taxon>
        <taxon>Bacillales</taxon>
        <taxon>Bacillaceae</taxon>
        <taxon>Virgibacillus</taxon>
    </lineage>
</organism>
<gene>
    <name evidence="1" type="ORF">J2Z82_003217</name>
</gene>
<evidence type="ECO:0008006" key="3">
    <source>
        <dbReference type="Google" id="ProtNLM"/>
    </source>
</evidence>
<evidence type="ECO:0000313" key="2">
    <source>
        <dbReference type="Proteomes" id="UP001519328"/>
    </source>
</evidence>
<dbReference type="InterPro" id="IPR036173">
    <property type="entry name" value="G39-like_N_sf"/>
</dbReference>
<name>A0ABS4HH61_9BACI</name>
<keyword evidence="2" id="KW-1185">Reference proteome</keyword>
<evidence type="ECO:0000313" key="1">
    <source>
        <dbReference type="EMBL" id="MBP1950260.1"/>
    </source>
</evidence>
<dbReference type="Gene3D" id="1.10.8.200">
    <property type="entry name" value="Replisome organizer (g39p helicase loader/inhibitor protein)"/>
    <property type="match status" value="1"/>
</dbReference>
<dbReference type="RefSeq" id="WP_209481736.1">
    <property type="nucleotide sequence ID" value="NZ_JAGGKK010000020.1"/>
</dbReference>
<reference evidence="1 2" key="1">
    <citation type="submission" date="2021-03" db="EMBL/GenBank/DDBJ databases">
        <title>Genomic Encyclopedia of Type Strains, Phase IV (KMG-IV): sequencing the most valuable type-strain genomes for metagenomic binning, comparative biology and taxonomic classification.</title>
        <authorList>
            <person name="Goeker M."/>
        </authorList>
    </citation>
    <scope>NUCLEOTIDE SEQUENCE [LARGE SCALE GENOMIC DNA]</scope>
    <source>
        <strain evidence="1 2">DSM 21085</strain>
    </source>
</reference>
<sequence length="92" mass="10899">MNREKVFEVLRLLADAYPSFSIDQIKIDTWARLLKDQNPAVIMRNAERYALENKFPPSLSDLREVKKEARSKDFLRKRREWESAAVGYKPRS</sequence>
<dbReference type="Proteomes" id="UP001519328">
    <property type="component" value="Unassembled WGS sequence"/>
</dbReference>
<comment type="caution">
    <text evidence="1">The sequence shown here is derived from an EMBL/GenBank/DDBJ whole genome shotgun (WGS) entry which is preliminary data.</text>
</comment>
<dbReference type="EMBL" id="JAGGKK010000020">
    <property type="protein sequence ID" value="MBP1950260.1"/>
    <property type="molecule type" value="Genomic_DNA"/>
</dbReference>
<protein>
    <recommendedName>
        <fullName evidence="3">Replicative helicase inhibitor G39P N-terminal domain-containing protein</fullName>
    </recommendedName>
</protein>
<proteinExistence type="predicted"/>
<dbReference type="SUPFAM" id="SSF89064">
    <property type="entry name" value="Replisome organizer (g39p helicase loader/inhibitor protein)"/>
    <property type="match status" value="1"/>
</dbReference>